<feature type="region of interest" description="Disordered" evidence="1">
    <location>
        <begin position="59"/>
        <end position="88"/>
    </location>
</feature>
<proteinExistence type="predicted"/>
<dbReference type="EMBL" id="BDGG01000001">
    <property type="protein sequence ID" value="GAU88925.1"/>
    <property type="molecule type" value="Genomic_DNA"/>
</dbReference>
<evidence type="ECO:0000313" key="3">
    <source>
        <dbReference type="Proteomes" id="UP000186922"/>
    </source>
</evidence>
<dbReference type="Proteomes" id="UP000186922">
    <property type="component" value="Unassembled WGS sequence"/>
</dbReference>
<comment type="caution">
    <text evidence="2">The sequence shown here is derived from an EMBL/GenBank/DDBJ whole genome shotgun (WGS) entry which is preliminary data.</text>
</comment>
<dbReference type="AlphaFoldDB" id="A0A1D1UKI8"/>
<reference evidence="2 3" key="1">
    <citation type="journal article" date="2016" name="Nat. Commun.">
        <title>Extremotolerant tardigrade genome and improved radiotolerance of human cultured cells by tardigrade-unique protein.</title>
        <authorList>
            <person name="Hashimoto T."/>
            <person name="Horikawa D.D."/>
            <person name="Saito Y."/>
            <person name="Kuwahara H."/>
            <person name="Kozuka-Hata H."/>
            <person name="Shin-I T."/>
            <person name="Minakuchi Y."/>
            <person name="Ohishi K."/>
            <person name="Motoyama A."/>
            <person name="Aizu T."/>
            <person name="Enomoto A."/>
            <person name="Kondo K."/>
            <person name="Tanaka S."/>
            <person name="Hara Y."/>
            <person name="Koshikawa S."/>
            <person name="Sagara H."/>
            <person name="Miura T."/>
            <person name="Yokobori S."/>
            <person name="Miyagawa K."/>
            <person name="Suzuki Y."/>
            <person name="Kubo T."/>
            <person name="Oyama M."/>
            <person name="Kohara Y."/>
            <person name="Fujiyama A."/>
            <person name="Arakawa K."/>
            <person name="Katayama T."/>
            <person name="Toyoda A."/>
            <person name="Kunieda T."/>
        </authorList>
    </citation>
    <scope>NUCLEOTIDE SEQUENCE [LARGE SCALE GENOMIC DNA]</scope>
    <source>
        <strain evidence="2 3">YOKOZUNA-1</strain>
    </source>
</reference>
<evidence type="ECO:0000256" key="1">
    <source>
        <dbReference type="SAM" id="MobiDB-lite"/>
    </source>
</evidence>
<accession>A0A1D1UKI8</accession>
<evidence type="ECO:0000313" key="2">
    <source>
        <dbReference type="EMBL" id="GAU88925.1"/>
    </source>
</evidence>
<organism evidence="2 3">
    <name type="scientific">Ramazzottius varieornatus</name>
    <name type="common">Water bear</name>
    <name type="synonym">Tardigrade</name>
    <dbReference type="NCBI Taxonomy" id="947166"/>
    <lineage>
        <taxon>Eukaryota</taxon>
        <taxon>Metazoa</taxon>
        <taxon>Ecdysozoa</taxon>
        <taxon>Tardigrada</taxon>
        <taxon>Eutardigrada</taxon>
        <taxon>Parachela</taxon>
        <taxon>Hypsibioidea</taxon>
        <taxon>Ramazzottiidae</taxon>
        <taxon>Ramazzottius</taxon>
    </lineage>
</organism>
<keyword evidence="3" id="KW-1185">Reference proteome</keyword>
<name>A0A1D1UKI8_RAMVA</name>
<sequence>MTPKRFTVVDDPKPDTVRKRLKRAAEKGLRDAESVRSQRITPDLEVIPLEESVDELVIPADQPTLNPTHRHDVESKGQEDKGLGERLE</sequence>
<gene>
    <name evidence="2" type="primary">RvY_01538-1</name>
    <name evidence="2" type="synonym">RvY_01538.1</name>
    <name evidence="2" type="ORF">RvY_01538</name>
</gene>
<protein>
    <submittedName>
        <fullName evidence="2">Uncharacterized protein</fullName>
    </submittedName>
</protein>
<feature type="compositionally biased region" description="Basic and acidic residues" evidence="1">
    <location>
        <begin position="69"/>
        <end position="88"/>
    </location>
</feature>